<name>A0A0F6EQG7_PAEPO</name>
<evidence type="ECO:0000313" key="3">
    <source>
        <dbReference type="Proteomes" id="UP000254400"/>
    </source>
</evidence>
<sequence>MAKQIQAYFRTEDEAEGARASLQAYRTEHLEVGALDETLGRETRVLIPLVPYNNTGSVSTGGSAGAAIPAAGAYGENILPDAKNDEINSSAAQRDLNEDRSGTTNHDGGLLRATDVYINGDHDELRYVLSAKVNDADYDEIIYKLRSNRAYVAQLD</sequence>
<evidence type="ECO:0000313" key="2">
    <source>
        <dbReference type="EMBL" id="SUA71355.1"/>
    </source>
</evidence>
<organism evidence="2 3">
    <name type="scientific">Paenibacillus polymyxa</name>
    <name type="common">Bacillus polymyxa</name>
    <dbReference type="NCBI Taxonomy" id="1406"/>
    <lineage>
        <taxon>Bacteria</taxon>
        <taxon>Bacillati</taxon>
        <taxon>Bacillota</taxon>
        <taxon>Bacilli</taxon>
        <taxon>Bacillales</taxon>
        <taxon>Paenibacillaceae</taxon>
        <taxon>Paenibacillus</taxon>
    </lineage>
</organism>
<dbReference type="Proteomes" id="UP000254400">
    <property type="component" value="Unassembled WGS sequence"/>
</dbReference>
<feature type="region of interest" description="Disordered" evidence="1">
    <location>
        <begin position="84"/>
        <end position="110"/>
    </location>
</feature>
<reference evidence="2 3" key="1">
    <citation type="submission" date="2018-06" db="EMBL/GenBank/DDBJ databases">
        <authorList>
            <consortium name="Pathogen Informatics"/>
            <person name="Doyle S."/>
        </authorList>
    </citation>
    <scope>NUCLEOTIDE SEQUENCE [LARGE SCALE GENOMIC DNA]</scope>
    <source>
        <strain evidence="2 3">NCTC10343</strain>
    </source>
</reference>
<accession>A0A0F6EQG7</accession>
<gene>
    <name evidence="2" type="ORF">NCTC10343_04243</name>
</gene>
<evidence type="ECO:0000256" key="1">
    <source>
        <dbReference type="SAM" id="MobiDB-lite"/>
    </source>
</evidence>
<dbReference type="AlphaFoldDB" id="A0A0F6EQG7"/>
<dbReference type="GeneID" id="93347571"/>
<proteinExistence type="predicted"/>
<dbReference type="RefSeq" id="WP_016819125.1">
    <property type="nucleotide sequence ID" value="NZ_CP009909.1"/>
</dbReference>
<dbReference type="EMBL" id="UGSC01000001">
    <property type="protein sequence ID" value="SUA71355.1"/>
    <property type="molecule type" value="Genomic_DNA"/>
</dbReference>
<protein>
    <submittedName>
        <fullName evidence="2">Uncharacterized protein</fullName>
    </submittedName>
</protein>